<accession>A0A1S3H643</accession>
<dbReference type="Proteomes" id="UP000085678">
    <property type="component" value="Unplaced"/>
</dbReference>
<dbReference type="InterPro" id="IPR023335">
    <property type="entry name" value="ATP12_ortho_dom_sf"/>
</dbReference>
<proteinExistence type="inferred from homology"/>
<dbReference type="KEGG" id="lak:106152001"/>
<reference evidence="7" key="1">
    <citation type="submission" date="2025-08" db="UniProtKB">
        <authorList>
            <consortium name="RefSeq"/>
        </authorList>
    </citation>
    <scope>IDENTIFICATION</scope>
    <source>
        <tissue evidence="7">Gonads</tissue>
    </source>
</reference>
<evidence type="ECO:0000256" key="4">
    <source>
        <dbReference type="ARBA" id="ARBA00023128"/>
    </source>
</evidence>
<dbReference type="OrthoDB" id="5673at2759"/>
<dbReference type="RefSeq" id="XP_013380946.1">
    <property type="nucleotide sequence ID" value="XM_013525492.1"/>
</dbReference>
<keyword evidence="5" id="KW-0143">Chaperone</keyword>
<dbReference type="InterPro" id="IPR042272">
    <property type="entry name" value="ATP12_ATP_synth-F1-assembly_N"/>
</dbReference>
<sequence>MWSRVSVRILGISTRLLHPDSAVVPVVNARRYLQDRTRFYKNAHIKHSKQGWEVLLDKKKLKTPFGNVFQVPSEALALAVATEWNAQEKVIKSHDMHLTSLCNTAIDNPTHRNKEQTVDSIIHFLDTDTICYWLDEPEELTDLQNAEWKPMIEWLQHRYDISVEPTYGLLPPGIPEETRALLQRHLNSYTPWALVGFEYCTDALKSLILTLGVMDRHLSVEKAVELSRLELEFQIKRWGSVEWHHDIDLLELKARVAAAVLFVHMSTEFQTADAAKQTQRG</sequence>
<evidence type="ECO:0000256" key="3">
    <source>
        <dbReference type="ARBA" id="ARBA00022946"/>
    </source>
</evidence>
<dbReference type="Gene3D" id="3.30.2180.10">
    <property type="entry name" value="ATP12-like"/>
    <property type="match status" value="1"/>
</dbReference>
<dbReference type="PANTHER" id="PTHR21013">
    <property type="entry name" value="ATP SYNTHASE MITOCHONDRIAL F1 COMPLEX ASSEMBLY FACTOR 2/ATP12 PROTEIN, MITOCHONDRIAL PRECURSOR"/>
    <property type="match status" value="1"/>
</dbReference>
<dbReference type="Gene3D" id="1.10.3580.10">
    <property type="entry name" value="ATP12 ATPase"/>
    <property type="match status" value="1"/>
</dbReference>
<dbReference type="GeneID" id="106152001"/>
<evidence type="ECO:0000313" key="7">
    <source>
        <dbReference type="RefSeq" id="XP_013380946.1"/>
    </source>
</evidence>
<comment type="subcellular location">
    <subcellularLocation>
        <location evidence="1">Mitochondrion</location>
    </subcellularLocation>
</comment>
<evidence type="ECO:0000256" key="1">
    <source>
        <dbReference type="ARBA" id="ARBA00004173"/>
    </source>
</evidence>
<keyword evidence="6" id="KW-1185">Reference proteome</keyword>
<comment type="similarity">
    <text evidence="2">Belongs to the ATP12 family.</text>
</comment>
<keyword evidence="3" id="KW-0809">Transit peptide</keyword>
<dbReference type="Pfam" id="PF07542">
    <property type="entry name" value="ATP12"/>
    <property type="match status" value="1"/>
</dbReference>
<dbReference type="FunCoup" id="A0A1S3H643">
    <property type="interactions" value="2166"/>
</dbReference>
<dbReference type="STRING" id="7574.A0A1S3H643"/>
<dbReference type="GO" id="GO:0033615">
    <property type="term" value="P:mitochondrial proton-transporting ATP synthase complex assembly"/>
    <property type="evidence" value="ECO:0007669"/>
    <property type="project" value="TreeGrafter"/>
</dbReference>
<evidence type="ECO:0000256" key="5">
    <source>
        <dbReference type="ARBA" id="ARBA00023186"/>
    </source>
</evidence>
<dbReference type="PANTHER" id="PTHR21013:SF10">
    <property type="entry name" value="ATP SYNTHASE MITOCHONDRIAL F1 COMPLEX ASSEMBLY FACTOR 2"/>
    <property type="match status" value="1"/>
</dbReference>
<dbReference type="InterPro" id="IPR011419">
    <property type="entry name" value="ATP12_ATP_synth-F1-assembly"/>
</dbReference>
<organism evidence="6 7">
    <name type="scientific">Lingula anatina</name>
    <name type="common">Brachiopod</name>
    <name type="synonym">Lingula unguis</name>
    <dbReference type="NCBI Taxonomy" id="7574"/>
    <lineage>
        <taxon>Eukaryota</taxon>
        <taxon>Metazoa</taxon>
        <taxon>Spiralia</taxon>
        <taxon>Lophotrochozoa</taxon>
        <taxon>Brachiopoda</taxon>
        <taxon>Linguliformea</taxon>
        <taxon>Lingulata</taxon>
        <taxon>Lingulida</taxon>
        <taxon>Linguloidea</taxon>
        <taxon>Lingulidae</taxon>
        <taxon>Lingula</taxon>
    </lineage>
</organism>
<dbReference type="OMA" id="WDPVLHW"/>
<evidence type="ECO:0000256" key="2">
    <source>
        <dbReference type="ARBA" id="ARBA00008231"/>
    </source>
</evidence>
<gene>
    <name evidence="7" type="primary">LOC106152001</name>
</gene>
<dbReference type="GO" id="GO:0005739">
    <property type="term" value="C:mitochondrion"/>
    <property type="evidence" value="ECO:0007669"/>
    <property type="project" value="UniProtKB-SubCell"/>
</dbReference>
<dbReference type="InParanoid" id="A0A1S3H643"/>
<name>A0A1S3H643_LINAN</name>
<dbReference type="SUPFAM" id="SSF160909">
    <property type="entry name" value="ATP12-like"/>
    <property type="match status" value="1"/>
</dbReference>
<evidence type="ECO:0000313" key="6">
    <source>
        <dbReference type="Proteomes" id="UP000085678"/>
    </source>
</evidence>
<protein>
    <submittedName>
        <fullName evidence="7">ATP synthase mitochondrial F1 complex assembly factor 2</fullName>
    </submittedName>
</protein>
<keyword evidence="4" id="KW-0496">Mitochondrion</keyword>
<dbReference type="AlphaFoldDB" id="A0A1S3H643"/>